<feature type="compositionally biased region" description="Basic and acidic residues" evidence="1">
    <location>
        <begin position="189"/>
        <end position="200"/>
    </location>
</feature>
<dbReference type="Gene3D" id="1.20.58.60">
    <property type="match status" value="1"/>
</dbReference>
<accession>A0AA36IA68</accession>
<proteinExistence type="predicted"/>
<feature type="region of interest" description="Disordered" evidence="1">
    <location>
        <begin position="177"/>
        <end position="200"/>
    </location>
</feature>
<evidence type="ECO:0000256" key="1">
    <source>
        <dbReference type="SAM" id="MobiDB-lite"/>
    </source>
</evidence>
<gene>
    <name evidence="2" type="ORF">EVOR1521_LOCUS10794</name>
</gene>
<organism evidence="2 3">
    <name type="scientific">Effrenium voratum</name>
    <dbReference type="NCBI Taxonomy" id="2562239"/>
    <lineage>
        <taxon>Eukaryota</taxon>
        <taxon>Sar</taxon>
        <taxon>Alveolata</taxon>
        <taxon>Dinophyceae</taxon>
        <taxon>Suessiales</taxon>
        <taxon>Symbiodiniaceae</taxon>
        <taxon>Effrenium</taxon>
    </lineage>
</organism>
<evidence type="ECO:0000313" key="2">
    <source>
        <dbReference type="EMBL" id="CAJ1383769.1"/>
    </source>
</evidence>
<reference evidence="2" key="1">
    <citation type="submission" date="2023-08" db="EMBL/GenBank/DDBJ databases">
        <authorList>
            <person name="Chen Y."/>
            <person name="Shah S."/>
            <person name="Dougan E. K."/>
            <person name="Thang M."/>
            <person name="Chan C."/>
        </authorList>
    </citation>
    <scope>NUCLEOTIDE SEQUENCE</scope>
</reference>
<comment type="caution">
    <text evidence="2">The sequence shown here is derived from an EMBL/GenBank/DDBJ whole genome shotgun (WGS) entry which is preliminary data.</text>
</comment>
<dbReference type="EMBL" id="CAUJNA010001046">
    <property type="protein sequence ID" value="CAJ1383769.1"/>
    <property type="molecule type" value="Genomic_DNA"/>
</dbReference>
<keyword evidence="3" id="KW-1185">Reference proteome</keyword>
<sequence length="226" mass="26028">MMGCAWPDGISVETLHQEADSIRQWLADSQEAKRPTDVAGTLAKLEGQIAQLRRQLACEVGQPQSQRQPTREELQAQQDILRMLQDTAASLEDGDLPEKAQLSDLTQLQLHLSELRTRYLEMLERCEGFRQELGEAQAEKEAQRRAAEERRSSWRRLVAEHQTLVDQGEAEIKRLQQEAQQAAARRQRAQQEEQRLEQATRQDRVTLEQLRLSVRRKDARSAWPDG</sequence>
<protein>
    <submittedName>
        <fullName evidence="2">Uncharacterized protein</fullName>
    </submittedName>
</protein>
<dbReference type="AlphaFoldDB" id="A0AA36IA68"/>
<name>A0AA36IA68_9DINO</name>
<dbReference type="SUPFAM" id="SSF46966">
    <property type="entry name" value="Spectrin repeat"/>
    <property type="match status" value="1"/>
</dbReference>
<dbReference type="Proteomes" id="UP001178507">
    <property type="component" value="Unassembled WGS sequence"/>
</dbReference>
<evidence type="ECO:0000313" key="3">
    <source>
        <dbReference type="Proteomes" id="UP001178507"/>
    </source>
</evidence>